<organism evidence="2 3">
    <name type="scientific">Curtobacterium flaccumfaciens</name>
    <dbReference type="NCBI Taxonomy" id="2035"/>
    <lineage>
        <taxon>Bacteria</taxon>
        <taxon>Bacillati</taxon>
        <taxon>Actinomycetota</taxon>
        <taxon>Actinomycetes</taxon>
        <taxon>Micrococcales</taxon>
        <taxon>Microbacteriaceae</taxon>
        <taxon>Curtobacterium</taxon>
    </lineage>
</organism>
<dbReference type="EMBL" id="SNVW01000003">
    <property type="protein sequence ID" value="TDN45488.1"/>
    <property type="molecule type" value="Genomic_DNA"/>
</dbReference>
<evidence type="ECO:0000313" key="3">
    <source>
        <dbReference type="Proteomes" id="UP000295764"/>
    </source>
</evidence>
<dbReference type="AlphaFoldDB" id="A0A4R6DMT2"/>
<sequence length="128" mass="13648">MSGSNTKRYRRAARRRVVFLGTVMVAIAVFLTVTGITSHQLGLRTTTAVCTVSAVTPSHLRDGTSVWDVSTSCGGALAINPEATTQTDDAAARLAASLQPGQAYRLRIRGVLHNLFDITAYLEGATRV</sequence>
<gene>
    <name evidence="2" type="ORF">EDF64_103412</name>
</gene>
<keyword evidence="1" id="KW-1133">Transmembrane helix</keyword>
<dbReference type="RefSeq" id="WP_133519278.1">
    <property type="nucleotide sequence ID" value="NZ_SNVW01000003.1"/>
</dbReference>
<accession>A0A4R6DMT2</accession>
<protein>
    <submittedName>
        <fullName evidence="2">Uncharacterized protein</fullName>
    </submittedName>
</protein>
<dbReference type="Proteomes" id="UP000295764">
    <property type="component" value="Unassembled WGS sequence"/>
</dbReference>
<comment type="caution">
    <text evidence="2">The sequence shown here is derived from an EMBL/GenBank/DDBJ whole genome shotgun (WGS) entry which is preliminary data.</text>
</comment>
<reference evidence="2 3" key="1">
    <citation type="submission" date="2019-03" db="EMBL/GenBank/DDBJ databases">
        <title>Genomic analyses of the natural microbiome of Caenorhabditis elegans.</title>
        <authorList>
            <person name="Samuel B."/>
        </authorList>
    </citation>
    <scope>NUCLEOTIDE SEQUENCE [LARGE SCALE GENOMIC DNA]</scope>
    <source>
        <strain evidence="2 3">JUb65</strain>
    </source>
</reference>
<keyword evidence="1" id="KW-0472">Membrane</keyword>
<proteinExistence type="predicted"/>
<keyword evidence="1" id="KW-0812">Transmembrane</keyword>
<feature type="transmembrane region" description="Helical" evidence="1">
    <location>
        <begin position="17"/>
        <end position="36"/>
    </location>
</feature>
<evidence type="ECO:0000313" key="2">
    <source>
        <dbReference type="EMBL" id="TDN45488.1"/>
    </source>
</evidence>
<evidence type="ECO:0000256" key="1">
    <source>
        <dbReference type="SAM" id="Phobius"/>
    </source>
</evidence>
<name>A0A4R6DMT2_9MICO</name>